<feature type="signal peptide" evidence="13">
    <location>
        <begin position="1"/>
        <end position="26"/>
    </location>
</feature>
<dbReference type="InterPro" id="IPR037066">
    <property type="entry name" value="Plug_dom_sf"/>
</dbReference>
<gene>
    <name evidence="16" type="ORF">NX780_11645</name>
</gene>
<dbReference type="InterPro" id="IPR012910">
    <property type="entry name" value="Plug_dom"/>
</dbReference>
<evidence type="ECO:0000256" key="6">
    <source>
        <dbReference type="ARBA" id="ARBA00022729"/>
    </source>
</evidence>
<dbReference type="Gene3D" id="2.40.170.20">
    <property type="entry name" value="TonB-dependent receptor, beta-barrel domain"/>
    <property type="match status" value="1"/>
</dbReference>
<keyword evidence="3 11" id="KW-0813">Transport</keyword>
<dbReference type="CDD" id="cd01347">
    <property type="entry name" value="ligand_gated_channel"/>
    <property type="match status" value="1"/>
</dbReference>
<comment type="subcellular location">
    <subcellularLocation>
        <location evidence="1 11">Cell outer membrane</location>
        <topology evidence="1 11">Multi-pass membrane protein</topology>
    </subcellularLocation>
</comment>
<evidence type="ECO:0000313" key="16">
    <source>
        <dbReference type="EMBL" id="MCS0596999.1"/>
    </source>
</evidence>
<feature type="chain" id="PRO_5047293634" evidence="13">
    <location>
        <begin position="27"/>
        <end position="637"/>
    </location>
</feature>
<keyword evidence="6 13" id="KW-0732">Signal</keyword>
<evidence type="ECO:0000256" key="11">
    <source>
        <dbReference type="PROSITE-ProRule" id="PRU01360"/>
    </source>
</evidence>
<organism evidence="16 17">
    <name type="scientific">Massilia agri</name>
    <dbReference type="NCBI Taxonomy" id="1886785"/>
    <lineage>
        <taxon>Bacteria</taxon>
        <taxon>Pseudomonadati</taxon>
        <taxon>Pseudomonadota</taxon>
        <taxon>Betaproteobacteria</taxon>
        <taxon>Burkholderiales</taxon>
        <taxon>Oxalobacteraceae</taxon>
        <taxon>Telluria group</taxon>
        <taxon>Massilia</taxon>
    </lineage>
</organism>
<dbReference type="Pfam" id="PF00593">
    <property type="entry name" value="TonB_dep_Rec_b-barrel"/>
    <property type="match status" value="1"/>
</dbReference>
<evidence type="ECO:0000256" key="12">
    <source>
        <dbReference type="RuleBase" id="RU003357"/>
    </source>
</evidence>
<dbReference type="RefSeq" id="WP_258828021.1">
    <property type="nucleotide sequence ID" value="NZ_JANUHA010000006.1"/>
</dbReference>
<evidence type="ECO:0000256" key="1">
    <source>
        <dbReference type="ARBA" id="ARBA00004571"/>
    </source>
</evidence>
<evidence type="ECO:0000256" key="4">
    <source>
        <dbReference type="ARBA" id="ARBA00022452"/>
    </source>
</evidence>
<evidence type="ECO:0000259" key="14">
    <source>
        <dbReference type="Pfam" id="PF00593"/>
    </source>
</evidence>
<feature type="domain" description="TonB-dependent receptor-like beta-barrel" evidence="14">
    <location>
        <begin position="239"/>
        <end position="608"/>
    </location>
</feature>
<dbReference type="InterPro" id="IPR000531">
    <property type="entry name" value="Beta-barrel_TonB"/>
</dbReference>
<keyword evidence="8 11" id="KW-0472">Membrane</keyword>
<dbReference type="PANTHER" id="PTHR30069">
    <property type="entry name" value="TONB-DEPENDENT OUTER MEMBRANE RECEPTOR"/>
    <property type="match status" value="1"/>
</dbReference>
<keyword evidence="7 12" id="KW-0798">TonB box</keyword>
<evidence type="ECO:0000256" key="5">
    <source>
        <dbReference type="ARBA" id="ARBA00022692"/>
    </source>
</evidence>
<evidence type="ECO:0000259" key="15">
    <source>
        <dbReference type="Pfam" id="PF07715"/>
    </source>
</evidence>
<evidence type="ECO:0000256" key="13">
    <source>
        <dbReference type="SAM" id="SignalP"/>
    </source>
</evidence>
<evidence type="ECO:0000256" key="3">
    <source>
        <dbReference type="ARBA" id="ARBA00022448"/>
    </source>
</evidence>
<protein>
    <submittedName>
        <fullName evidence="16">TonB-dependent receptor</fullName>
    </submittedName>
</protein>
<evidence type="ECO:0000256" key="7">
    <source>
        <dbReference type="ARBA" id="ARBA00023077"/>
    </source>
</evidence>
<dbReference type="Proteomes" id="UP001206572">
    <property type="component" value="Unassembled WGS sequence"/>
</dbReference>
<name>A0ABT2AL77_9BURK</name>
<dbReference type="SUPFAM" id="SSF56935">
    <property type="entry name" value="Porins"/>
    <property type="match status" value="1"/>
</dbReference>
<dbReference type="PANTHER" id="PTHR30069:SF29">
    <property type="entry name" value="HEMOGLOBIN AND HEMOGLOBIN-HAPTOGLOBIN-BINDING PROTEIN 1-RELATED"/>
    <property type="match status" value="1"/>
</dbReference>
<evidence type="ECO:0000256" key="8">
    <source>
        <dbReference type="ARBA" id="ARBA00023136"/>
    </source>
</evidence>
<keyword evidence="9 16" id="KW-0675">Receptor</keyword>
<proteinExistence type="inferred from homology"/>
<dbReference type="EMBL" id="JANUHA010000006">
    <property type="protein sequence ID" value="MCS0596999.1"/>
    <property type="molecule type" value="Genomic_DNA"/>
</dbReference>
<keyword evidence="10 11" id="KW-0998">Cell outer membrane</keyword>
<sequence>MLKPSLFACACAALVLSHAASGQAAAQEALPLADYSLEQLSSIVVTSVSRQPGRLASAPAALYVISGADIARSGATSLPEALRLAPNLQVALAGGRDYAISARGFSSQLANKLLVLVDGRSVYSPLFSGVFWDALDLPLADVERIEVISGPGGTIWGTNAVNGVINVITRSAADTQGGLVQGYGGKREHGVAARYGARLGNGAWLRAWAKRDHADVPAAEAFAIGKGSTARRQAGFRLDWGVDEQSFTLSGDVFQGAQRASSSESRVDFSGGNLGARYDTRLGDATELRLQTWFDQSRRDQFGVGRHHLDTVELEAQLATTLGERHALTWGGGYRHGRDRFQNGPVLQFAPTRRTLRWMNLFAQDEVTLAPRLRATAGLRLEHNDYTGTELLPNLRLAWDAAPGAMLWAAASRTVRAPARIDRDLRLADPASNGERYLVAESPEMDSETAEVFELGWRAQPTGALSWSATLFYSDYARLRTLEPRAGLPATFRNLGHGRARGIELWGSWQAARGWRLMAGGVWQDIDTGVAGASMDASARAGLATNDPRHYWSLRSAHDILPGLTADFLLRRVARLPRPAVPGYHELDARLAWQAGPELELALAGRNLLHARHPEFGTAGMRQLAERSVFASASLRF</sequence>
<evidence type="ECO:0000256" key="2">
    <source>
        <dbReference type="ARBA" id="ARBA00009810"/>
    </source>
</evidence>
<dbReference type="Pfam" id="PF07715">
    <property type="entry name" value="Plug"/>
    <property type="match status" value="1"/>
</dbReference>
<keyword evidence="5 11" id="KW-0812">Transmembrane</keyword>
<evidence type="ECO:0000256" key="10">
    <source>
        <dbReference type="ARBA" id="ARBA00023237"/>
    </source>
</evidence>
<dbReference type="InterPro" id="IPR039426">
    <property type="entry name" value="TonB-dep_rcpt-like"/>
</dbReference>
<evidence type="ECO:0000256" key="9">
    <source>
        <dbReference type="ARBA" id="ARBA00023170"/>
    </source>
</evidence>
<reference evidence="16 17" key="1">
    <citation type="submission" date="2022-08" db="EMBL/GenBank/DDBJ databases">
        <title>Reclassification of Massilia species as members of the genera Telluria, Duganella, Pseudoduganella, Mokoshia gen. nov. and Zemynaea gen. nov. using orthogonal and non-orthogonal genome-based approaches.</title>
        <authorList>
            <person name="Bowman J.P."/>
        </authorList>
    </citation>
    <scope>NUCLEOTIDE SEQUENCE [LARGE SCALE GENOMIC DNA]</scope>
    <source>
        <strain evidence="16 17">JCM 31661</strain>
    </source>
</reference>
<dbReference type="InterPro" id="IPR036942">
    <property type="entry name" value="Beta-barrel_TonB_sf"/>
</dbReference>
<keyword evidence="17" id="KW-1185">Reference proteome</keyword>
<feature type="domain" description="TonB-dependent receptor plug" evidence="15">
    <location>
        <begin position="56"/>
        <end position="164"/>
    </location>
</feature>
<keyword evidence="4 11" id="KW-1134">Transmembrane beta strand</keyword>
<dbReference type="Gene3D" id="2.170.130.10">
    <property type="entry name" value="TonB-dependent receptor, plug domain"/>
    <property type="match status" value="1"/>
</dbReference>
<evidence type="ECO:0000313" key="17">
    <source>
        <dbReference type="Proteomes" id="UP001206572"/>
    </source>
</evidence>
<dbReference type="PROSITE" id="PS52016">
    <property type="entry name" value="TONB_DEPENDENT_REC_3"/>
    <property type="match status" value="1"/>
</dbReference>
<comment type="similarity">
    <text evidence="2 11 12">Belongs to the TonB-dependent receptor family.</text>
</comment>
<accession>A0ABT2AL77</accession>
<comment type="caution">
    <text evidence="16">The sequence shown here is derived from an EMBL/GenBank/DDBJ whole genome shotgun (WGS) entry which is preliminary data.</text>
</comment>